<dbReference type="AlphaFoldDB" id="A0A545WBY1"/>
<protein>
    <submittedName>
        <fullName evidence="2">Uncharacterized protein</fullName>
    </submittedName>
</protein>
<evidence type="ECO:0000313" key="2">
    <source>
        <dbReference type="EMBL" id="TQW00252.1"/>
    </source>
</evidence>
<dbReference type="EMBL" id="SPUK01000001">
    <property type="protein sequence ID" value="TQW00252.1"/>
    <property type="molecule type" value="Genomic_DNA"/>
</dbReference>
<gene>
    <name evidence="2" type="ORF">IF1G_00183</name>
</gene>
<dbReference type="Proteomes" id="UP000315783">
    <property type="component" value="Unassembled WGS sequence"/>
</dbReference>
<evidence type="ECO:0000256" key="1">
    <source>
        <dbReference type="SAM" id="SignalP"/>
    </source>
</evidence>
<name>A0A545WBY1_9HYPO</name>
<evidence type="ECO:0000313" key="3">
    <source>
        <dbReference type="Proteomes" id="UP000315783"/>
    </source>
</evidence>
<feature type="chain" id="PRO_5021909685" evidence="1">
    <location>
        <begin position="17"/>
        <end position="103"/>
    </location>
</feature>
<keyword evidence="1" id="KW-0732">Signal</keyword>
<keyword evidence="3" id="KW-1185">Reference proteome</keyword>
<proteinExistence type="predicted"/>
<organism evidence="2 3">
    <name type="scientific">Cordyceps javanica</name>
    <dbReference type="NCBI Taxonomy" id="43265"/>
    <lineage>
        <taxon>Eukaryota</taxon>
        <taxon>Fungi</taxon>
        <taxon>Dikarya</taxon>
        <taxon>Ascomycota</taxon>
        <taxon>Pezizomycotina</taxon>
        <taxon>Sordariomycetes</taxon>
        <taxon>Hypocreomycetidae</taxon>
        <taxon>Hypocreales</taxon>
        <taxon>Cordycipitaceae</taxon>
        <taxon>Cordyceps</taxon>
    </lineage>
</organism>
<comment type="caution">
    <text evidence="2">The sequence shown here is derived from an EMBL/GenBank/DDBJ whole genome shotgun (WGS) entry which is preliminary data.</text>
</comment>
<reference evidence="2 3" key="1">
    <citation type="journal article" date="2019" name="Appl. Microbiol. Biotechnol.">
        <title>Genome sequence of Isaria javanica and comparative genome analysis insights into family S53 peptidase evolution in fungal entomopathogens.</title>
        <authorList>
            <person name="Lin R."/>
            <person name="Zhang X."/>
            <person name="Xin B."/>
            <person name="Zou M."/>
            <person name="Gao Y."/>
            <person name="Qin F."/>
            <person name="Hu Q."/>
            <person name="Xie B."/>
            <person name="Cheng X."/>
        </authorList>
    </citation>
    <scope>NUCLEOTIDE SEQUENCE [LARGE SCALE GENOMIC DNA]</scope>
    <source>
        <strain evidence="2 3">IJ1G</strain>
    </source>
</reference>
<accession>A0A545WBY1</accession>
<sequence length="103" mass="11166">MKLLSIITIGSALASAAVFELYEGDNCSGKMVERRNVYDNTCAYTKTYRSAKMIKKGGSGQMLSFYKNKACAAPRLRCVESFKLGCHGAGDYANAISSYTHCG</sequence>
<feature type="signal peptide" evidence="1">
    <location>
        <begin position="1"/>
        <end position="16"/>
    </location>
</feature>
<dbReference type="OrthoDB" id="10275201at2759"/>